<dbReference type="InterPro" id="IPR031856">
    <property type="entry name" value="YdaS_toxin-like"/>
</dbReference>
<dbReference type="Gene3D" id="1.10.260.40">
    <property type="entry name" value="lambda repressor-like DNA-binding domains"/>
    <property type="match status" value="1"/>
</dbReference>
<protein>
    <submittedName>
        <fullName evidence="1">YdaS family helix-turn-helix protein</fullName>
    </submittedName>
</protein>
<evidence type="ECO:0000313" key="2">
    <source>
        <dbReference type="Proteomes" id="UP001240529"/>
    </source>
</evidence>
<name>A0AAP5FAY6_9GAMM</name>
<accession>A0AAP5FAY6</accession>
<evidence type="ECO:0000313" key="1">
    <source>
        <dbReference type="EMBL" id="MDQ7952857.1"/>
    </source>
</evidence>
<sequence length="92" mass="10117">MDTQTSCAEWRAVESTNGREALRRAVEVAGGQTALARALSTGERPIRQGHVWAWLNRENGVLPSEFVLRVESLTGVSRHELRSDVFGPEGCP</sequence>
<organism evidence="1 2">
    <name type="scientific">Stenotrophomonas geniculata</name>
    <dbReference type="NCBI Taxonomy" id="86188"/>
    <lineage>
        <taxon>Bacteria</taxon>
        <taxon>Pseudomonadati</taxon>
        <taxon>Pseudomonadota</taxon>
        <taxon>Gammaproteobacteria</taxon>
        <taxon>Lysobacterales</taxon>
        <taxon>Lysobacteraceae</taxon>
        <taxon>Stenotrophomonas</taxon>
    </lineage>
</organism>
<dbReference type="InterPro" id="IPR010982">
    <property type="entry name" value="Lambda_DNA-bd_dom_sf"/>
</dbReference>
<dbReference type="Proteomes" id="UP001240529">
    <property type="component" value="Unassembled WGS sequence"/>
</dbReference>
<reference evidence="1" key="1">
    <citation type="submission" date="2023-07" db="EMBL/GenBank/DDBJ databases">
        <authorList>
            <person name="Shahid S."/>
            <person name="Akbar M.Y."/>
            <person name="Ajmal W."/>
            <person name="Ansari A."/>
            <person name="Ghazanfar S."/>
        </authorList>
    </citation>
    <scope>NUCLEOTIDE SEQUENCE</scope>
    <source>
        <strain evidence="1">NIGAB</strain>
    </source>
</reference>
<proteinExistence type="predicted"/>
<dbReference type="AlphaFoldDB" id="A0AAP5FAY6"/>
<comment type="caution">
    <text evidence="1">The sequence shown here is derived from an EMBL/GenBank/DDBJ whole genome shotgun (WGS) entry which is preliminary data.</text>
</comment>
<dbReference type="Pfam" id="PF15943">
    <property type="entry name" value="YdaS_toxin"/>
    <property type="match status" value="1"/>
</dbReference>
<gene>
    <name evidence="1" type="ORF">Q0031_13780</name>
</gene>
<dbReference type="GO" id="GO:0003677">
    <property type="term" value="F:DNA binding"/>
    <property type="evidence" value="ECO:0007669"/>
    <property type="project" value="InterPro"/>
</dbReference>
<dbReference type="EMBL" id="JAVIAC010000006">
    <property type="protein sequence ID" value="MDQ7952857.1"/>
    <property type="molecule type" value="Genomic_DNA"/>
</dbReference>
<dbReference type="RefSeq" id="WP_154348793.1">
    <property type="nucleotide sequence ID" value="NZ_JAUZEA010000006.1"/>
</dbReference>